<feature type="signal peptide" evidence="2">
    <location>
        <begin position="1"/>
        <end position="35"/>
    </location>
</feature>
<accession>A0A956LYV7</accession>
<dbReference type="AlphaFoldDB" id="A0A956LYV7"/>
<gene>
    <name evidence="4" type="ORF">KC729_07600</name>
</gene>
<reference evidence="4" key="1">
    <citation type="submission" date="2020-04" db="EMBL/GenBank/DDBJ databases">
        <authorList>
            <person name="Zhang T."/>
        </authorList>
    </citation>
    <scope>NUCLEOTIDE SEQUENCE</scope>
    <source>
        <strain evidence="4">HKST-UBA01</strain>
    </source>
</reference>
<feature type="chain" id="PRO_5037348142" description="FlgD/Vpr Ig-like domain-containing protein" evidence="2">
    <location>
        <begin position="36"/>
        <end position="446"/>
    </location>
</feature>
<dbReference type="Pfam" id="PF13860">
    <property type="entry name" value="FlgD_ig"/>
    <property type="match status" value="1"/>
</dbReference>
<dbReference type="Proteomes" id="UP000697710">
    <property type="component" value="Unassembled WGS sequence"/>
</dbReference>
<evidence type="ECO:0000313" key="4">
    <source>
        <dbReference type="EMBL" id="MCA9727532.1"/>
    </source>
</evidence>
<dbReference type="Gene3D" id="2.60.40.4070">
    <property type="match status" value="1"/>
</dbReference>
<evidence type="ECO:0000256" key="2">
    <source>
        <dbReference type="SAM" id="SignalP"/>
    </source>
</evidence>
<evidence type="ECO:0000259" key="3">
    <source>
        <dbReference type="Pfam" id="PF13860"/>
    </source>
</evidence>
<keyword evidence="2" id="KW-0732">Signal</keyword>
<evidence type="ECO:0000313" key="5">
    <source>
        <dbReference type="Proteomes" id="UP000697710"/>
    </source>
</evidence>
<proteinExistence type="predicted"/>
<comment type="caution">
    <text evidence="4">The sequence shown here is derived from an EMBL/GenBank/DDBJ whole genome shotgun (WGS) entry which is preliminary data.</text>
</comment>
<evidence type="ECO:0000256" key="1">
    <source>
        <dbReference type="SAM" id="MobiDB-lite"/>
    </source>
</evidence>
<organism evidence="4 5">
    <name type="scientific">Eiseniibacteriota bacterium</name>
    <dbReference type="NCBI Taxonomy" id="2212470"/>
    <lineage>
        <taxon>Bacteria</taxon>
        <taxon>Candidatus Eiseniibacteriota</taxon>
    </lineage>
</organism>
<sequence>MFHVLTLRRHSFLVTALATLGASLAGVFIATSADAQTLYDRKAMALSILEDATGQPTVHAWGTIQVADSSVPADLSTDLELLVNGLLVDSASFDITIDGNPGGSCSAGPPCNGSCGSGSVNGQNVTLRCFKDCVGASCDCTCGLWISAELNPTVPIVYGDEIMVILRPAPGAVPETDTADDACVVRYAEQQVYWNRRIDSVQLVPVPGGGNVYDVEVDGYVEYNGAPGRDLVLDIEAELVVNGTIVAVVPGVFEAHPPYGTPDDYAGYCVSGCIATCGYVNALPATCSNGPDCACGSPLDLRIPGQVLDPTGDEIMVILRPAPGTLPELPPFEDDDSAGPNTSAGVESDLPTDTRLLTHVGPNPARGSATVDVSFRLASPEAATIAVFDAGGKRVRSLLDARLAAGEGNRSWDGRNDLGQPVPSGVYWVRLRAGQSEDDARIVWVR</sequence>
<dbReference type="InterPro" id="IPR025965">
    <property type="entry name" value="FlgD/Vpr_Ig-like"/>
</dbReference>
<protein>
    <recommendedName>
        <fullName evidence="3">FlgD/Vpr Ig-like domain-containing protein</fullName>
    </recommendedName>
</protein>
<feature type="region of interest" description="Disordered" evidence="1">
    <location>
        <begin position="326"/>
        <end position="349"/>
    </location>
</feature>
<reference evidence="4" key="2">
    <citation type="journal article" date="2021" name="Microbiome">
        <title>Successional dynamics and alternative stable states in a saline activated sludge microbial community over 9 years.</title>
        <authorList>
            <person name="Wang Y."/>
            <person name="Ye J."/>
            <person name="Ju F."/>
            <person name="Liu L."/>
            <person name="Boyd J.A."/>
            <person name="Deng Y."/>
            <person name="Parks D.H."/>
            <person name="Jiang X."/>
            <person name="Yin X."/>
            <person name="Woodcroft B.J."/>
            <person name="Tyson G.W."/>
            <person name="Hugenholtz P."/>
            <person name="Polz M.F."/>
            <person name="Zhang T."/>
        </authorList>
    </citation>
    <scope>NUCLEOTIDE SEQUENCE</scope>
    <source>
        <strain evidence="4">HKST-UBA01</strain>
    </source>
</reference>
<name>A0A956LYV7_UNCEI</name>
<dbReference type="EMBL" id="JAGQHR010000184">
    <property type="protein sequence ID" value="MCA9727532.1"/>
    <property type="molecule type" value="Genomic_DNA"/>
</dbReference>
<feature type="domain" description="FlgD/Vpr Ig-like" evidence="3">
    <location>
        <begin position="367"/>
        <end position="434"/>
    </location>
</feature>